<dbReference type="EMBL" id="CAJVPM010037115">
    <property type="protein sequence ID" value="CAG8694511.1"/>
    <property type="molecule type" value="Genomic_DNA"/>
</dbReference>
<organism evidence="1 2">
    <name type="scientific">Scutellospora calospora</name>
    <dbReference type="NCBI Taxonomy" id="85575"/>
    <lineage>
        <taxon>Eukaryota</taxon>
        <taxon>Fungi</taxon>
        <taxon>Fungi incertae sedis</taxon>
        <taxon>Mucoromycota</taxon>
        <taxon>Glomeromycotina</taxon>
        <taxon>Glomeromycetes</taxon>
        <taxon>Diversisporales</taxon>
        <taxon>Gigasporaceae</taxon>
        <taxon>Scutellospora</taxon>
    </lineage>
</organism>
<keyword evidence="2" id="KW-1185">Reference proteome</keyword>
<evidence type="ECO:0000313" key="1">
    <source>
        <dbReference type="EMBL" id="CAG8694511.1"/>
    </source>
</evidence>
<reference evidence="1" key="1">
    <citation type="submission" date="2021-06" db="EMBL/GenBank/DDBJ databases">
        <authorList>
            <person name="Kallberg Y."/>
            <person name="Tangrot J."/>
            <person name="Rosling A."/>
        </authorList>
    </citation>
    <scope>NUCLEOTIDE SEQUENCE</scope>
    <source>
        <strain evidence="1">AU212A</strain>
    </source>
</reference>
<proteinExistence type="predicted"/>
<name>A0ACA9P996_9GLOM</name>
<protein>
    <submittedName>
        <fullName evidence="1">9086_t:CDS:1</fullName>
    </submittedName>
</protein>
<evidence type="ECO:0000313" key="2">
    <source>
        <dbReference type="Proteomes" id="UP000789860"/>
    </source>
</evidence>
<sequence length="208" mass="22523">MVEEPLGIPCGRLRWRYWRGVVESRGLGSSSILWSGELLEEAWLDLALPGAGGGGVDDLVLAVRLLFGVAFSPSVLARTVELLVVFKDVCMLSSAAALRLRETAIARDGGKGGGLIVMLKVRAVTFTRGVAALDVNASDQFNSTRHDTTLRHHFSPTTSFSLALENHSDQEPPAPACRLSSQFHCLVDSTWPSYPSHLPREAIPMLNS</sequence>
<gene>
    <name evidence="1" type="ORF">SCALOS_LOCUS10261</name>
</gene>
<comment type="caution">
    <text evidence="1">The sequence shown here is derived from an EMBL/GenBank/DDBJ whole genome shotgun (WGS) entry which is preliminary data.</text>
</comment>
<dbReference type="Proteomes" id="UP000789860">
    <property type="component" value="Unassembled WGS sequence"/>
</dbReference>
<feature type="non-terminal residue" evidence="1">
    <location>
        <position position="208"/>
    </location>
</feature>
<accession>A0ACA9P996</accession>